<gene>
    <name evidence="7" type="ORF">FFLO_01612</name>
</gene>
<feature type="transmembrane region" description="Helical" evidence="5">
    <location>
        <begin position="362"/>
        <end position="381"/>
    </location>
</feature>
<organism evidence="7 8">
    <name type="scientific">Filobasidium floriforme</name>
    <dbReference type="NCBI Taxonomy" id="5210"/>
    <lineage>
        <taxon>Eukaryota</taxon>
        <taxon>Fungi</taxon>
        <taxon>Dikarya</taxon>
        <taxon>Basidiomycota</taxon>
        <taxon>Agaricomycotina</taxon>
        <taxon>Tremellomycetes</taxon>
        <taxon>Filobasidiales</taxon>
        <taxon>Filobasidiaceae</taxon>
        <taxon>Filobasidium</taxon>
    </lineage>
</organism>
<feature type="transmembrane region" description="Helical" evidence="5">
    <location>
        <begin position="229"/>
        <end position="249"/>
    </location>
</feature>
<feature type="transmembrane region" description="Helical" evidence="5">
    <location>
        <begin position="387"/>
        <end position="412"/>
    </location>
</feature>
<dbReference type="Gene3D" id="1.20.1720.10">
    <property type="entry name" value="Multidrug resistance protein D"/>
    <property type="match status" value="1"/>
</dbReference>
<feature type="transmembrane region" description="Helical" evidence="5">
    <location>
        <begin position="193"/>
        <end position="217"/>
    </location>
</feature>
<feature type="transmembrane region" description="Helical" evidence="5">
    <location>
        <begin position="337"/>
        <end position="355"/>
    </location>
</feature>
<dbReference type="PROSITE" id="PS50850">
    <property type="entry name" value="MFS"/>
    <property type="match status" value="1"/>
</dbReference>
<name>A0A8K0NUQ2_9TREE</name>
<evidence type="ECO:0000256" key="3">
    <source>
        <dbReference type="ARBA" id="ARBA00022989"/>
    </source>
</evidence>
<evidence type="ECO:0000313" key="8">
    <source>
        <dbReference type="Proteomes" id="UP000812966"/>
    </source>
</evidence>
<dbReference type="InterPro" id="IPR020846">
    <property type="entry name" value="MFS_dom"/>
</dbReference>
<dbReference type="Gene3D" id="1.20.1250.20">
    <property type="entry name" value="MFS general substrate transporter like domains"/>
    <property type="match status" value="1"/>
</dbReference>
<feature type="transmembrane region" description="Helical" evidence="5">
    <location>
        <begin position="162"/>
        <end position="181"/>
    </location>
</feature>
<protein>
    <recommendedName>
        <fullName evidence="6">Major facilitator superfamily (MFS) profile domain-containing protein</fullName>
    </recommendedName>
</protein>
<feature type="domain" description="Major facilitator superfamily (MFS) profile" evidence="6">
    <location>
        <begin position="31"/>
        <end position="487"/>
    </location>
</feature>
<accession>A0A8K0NUQ2</accession>
<dbReference type="SUPFAM" id="SSF103473">
    <property type="entry name" value="MFS general substrate transporter"/>
    <property type="match status" value="1"/>
</dbReference>
<comment type="subcellular location">
    <subcellularLocation>
        <location evidence="1">Membrane</location>
        <topology evidence="1">Multi-pass membrane protein</topology>
    </subcellularLocation>
</comment>
<evidence type="ECO:0000313" key="7">
    <source>
        <dbReference type="EMBL" id="KAG7562922.1"/>
    </source>
</evidence>
<feature type="transmembrane region" description="Helical" evidence="5">
    <location>
        <begin position="299"/>
        <end position="317"/>
    </location>
</feature>
<feature type="transmembrane region" description="Helical" evidence="5">
    <location>
        <begin position="29"/>
        <end position="57"/>
    </location>
</feature>
<evidence type="ECO:0000256" key="4">
    <source>
        <dbReference type="ARBA" id="ARBA00023136"/>
    </source>
</evidence>
<comment type="caution">
    <text evidence="7">The sequence shown here is derived from an EMBL/GenBank/DDBJ whole genome shotgun (WGS) entry which is preliminary data.</text>
</comment>
<keyword evidence="3 5" id="KW-1133">Transmembrane helix</keyword>
<dbReference type="Proteomes" id="UP000812966">
    <property type="component" value="Unassembled WGS sequence"/>
</dbReference>
<feature type="transmembrane region" description="Helical" evidence="5">
    <location>
        <begin position="261"/>
        <end position="279"/>
    </location>
</feature>
<feature type="transmembrane region" description="Helical" evidence="5">
    <location>
        <begin position="424"/>
        <end position="443"/>
    </location>
</feature>
<dbReference type="EMBL" id="JABELV010000023">
    <property type="protein sequence ID" value="KAG7562922.1"/>
    <property type="molecule type" value="Genomic_DNA"/>
</dbReference>
<feature type="transmembrane region" description="Helical" evidence="5">
    <location>
        <begin position="69"/>
        <end position="87"/>
    </location>
</feature>
<dbReference type="InterPro" id="IPR011701">
    <property type="entry name" value="MFS"/>
</dbReference>
<keyword evidence="2 5" id="KW-0812">Transmembrane</keyword>
<dbReference type="GO" id="GO:0016020">
    <property type="term" value="C:membrane"/>
    <property type="evidence" value="ECO:0007669"/>
    <property type="project" value="UniProtKB-SubCell"/>
</dbReference>
<sequence length="490" mass="53025">MGRIFSDPSDVAQEEIVWPIESFKLLPELGLVVVISLCQLLTQAALGMSLAPLLILGRHFGIDHEPGQMSWSPAAYSLTVGTFILVAGRIGDLYGHRRAVLVGWFWFGICGLAAGFTVYAKNHGHIYFDVLRALQGIGPAILLPNGVALLGRFYPPGRRKDMAFSFFGLTAPLGFMLGATFSSLIGQLSWWPWIYWVHAIVCFIAAALSWITIPSTIDEDNPLRREKGALDVPGCLTGVSGLILINFAWNQGAVVGWETVYVYLMLLLGILAMSAFFWVEKKATYPLVPLKDLSREIILILVAVGAGWSSFGIWIYYLWQSWLVLRGDSPLKATAQFSPICLSGIIAALLAGYLMSRVQPGYILLGSMVAFGASNVIAAVTPPDLTYWAASFIGVLIAPFGMDCSFPAANLAASDFMSRDKQGVGASLVNTMINYSISIGLGIGSLVETHISHNRSLLDGYRGAHYVGIGLAGLGMLASLVLVRKVDRLS</sequence>
<feature type="transmembrane region" description="Helical" evidence="5">
    <location>
        <begin position="463"/>
        <end position="483"/>
    </location>
</feature>
<feature type="transmembrane region" description="Helical" evidence="5">
    <location>
        <begin position="126"/>
        <end position="150"/>
    </location>
</feature>
<proteinExistence type="predicted"/>
<keyword evidence="4 5" id="KW-0472">Membrane</keyword>
<dbReference type="PANTHER" id="PTHR42718:SF1">
    <property type="entry name" value="LOW AFFINITY AMMONIUM TRANSPORTER"/>
    <property type="match status" value="1"/>
</dbReference>
<evidence type="ECO:0000256" key="1">
    <source>
        <dbReference type="ARBA" id="ARBA00004141"/>
    </source>
</evidence>
<dbReference type="Pfam" id="PF07690">
    <property type="entry name" value="MFS_1"/>
    <property type="match status" value="1"/>
</dbReference>
<evidence type="ECO:0000256" key="5">
    <source>
        <dbReference type="SAM" id="Phobius"/>
    </source>
</evidence>
<feature type="transmembrane region" description="Helical" evidence="5">
    <location>
        <begin position="99"/>
        <end position="120"/>
    </location>
</feature>
<dbReference type="InterPro" id="IPR036259">
    <property type="entry name" value="MFS_trans_sf"/>
</dbReference>
<reference evidence="7" key="1">
    <citation type="submission" date="2020-04" db="EMBL/GenBank/DDBJ databases">
        <title>Analysis of mating type loci in Filobasidium floriforme.</title>
        <authorList>
            <person name="Nowrousian M."/>
        </authorList>
    </citation>
    <scope>NUCLEOTIDE SEQUENCE</scope>
    <source>
        <strain evidence="7">CBS 6242</strain>
    </source>
</reference>
<dbReference type="CDD" id="cd17476">
    <property type="entry name" value="MFS_Amf1_MDR_like"/>
    <property type="match status" value="1"/>
</dbReference>
<evidence type="ECO:0000259" key="6">
    <source>
        <dbReference type="PROSITE" id="PS50850"/>
    </source>
</evidence>
<dbReference type="AlphaFoldDB" id="A0A8K0NUQ2"/>
<dbReference type="PANTHER" id="PTHR42718">
    <property type="entry name" value="MAJOR FACILITATOR SUPERFAMILY MULTIDRUG TRANSPORTER MFSC"/>
    <property type="match status" value="1"/>
</dbReference>
<dbReference type="GO" id="GO:0022857">
    <property type="term" value="F:transmembrane transporter activity"/>
    <property type="evidence" value="ECO:0007669"/>
    <property type="project" value="InterPro"/>
</dbReference>
<dbReference type="OrthoDB" id="440755at2759"/>
<keyword evidence="8" id="KW-1185">Reference proteome</keyword>
<evidence type="ECO:0000256" key="2">
    <source>
        <dbReference type="ARBA" id="ARBA00022692"/>
    </source>
</evidence>